<organism evidence="1 2">
    <name type="scientific">Macroventuria anomochaeta</name>
    <dbReference type="NCBI Taxonomy" id="301207"/>
    <lineage>
        <taxon>Eukaryota</taxon>
        <taxon>Fungi</taxon>
        <taxon>Dikarya</taxon>
        <taxon>Ascomycota</taxon>
        <taxon>Pezizomycotina</taxon>
        <taxon>Dothideomycetes</taxon>
        <taxon>Pleosporomycetidae</taxon>
        <taxon>Pleosporales</taxon>
        <taxon>Pleosporineae</taxon>
        <taxon>Didymellaceae</taxon>
        <taxon>Macroventuria</taxon>
    </lineage>
</organism>
<accession>A0ACB6S7L7</accession>
<evidence type="ECO:0000313" key="1">
    <source>
        <dbReference type="EMBL" id="KAF2630131.1"/>
    </source>
</evidence>
<dbReference type="Proteomes" id="UP000799754">
    <property type="component" value="Unassembled WGS sequence"/>
</dbReference>
<dbReference type="EMBL" id="MU006708">
    <property type="protein sequence ID" value="KAF2630131.1"/>
    <property type="molecule type" value="Genomic_DNA"/>
</dbReference>
<evidence type="ECO:0000313" key="2">
    <source>
        <dbReference type="Proteomes" id="UP000799754"/>
    </source>
</evidence>
<proteinExistence type="predicted"/>
<comment type="caution">
    <text evidence="1">The sequence shown here is derived from an EMBL/GenBank/DDBJ whole genome shotgun (WGS) entry which is preliminary data.</text>
</comment>
<sequence>MLRAQNKQLTWPVATFFHSLPSLLTPPRSSFSPFRKFSSFSSQPHSHTYSTVLKQVIFIRQHVPSYLITRHGAGRIRTSCPRKAITTRTNRHQLPQVAMGQRHGHVRPRALSLLACPNIAIRLTLKTKTAMLQDTGVLLTMLENLARLVLYQVEGRIHKLSRANSNDEQSSKV</sequence>
<gene>
    <name evidence="1" type="ORF">BU25DRAFT_419758</name>
</gene>
<reference evidence="1" key="1">
    <citation type="journal article" date="2020" name="Stud. Mycol.">
        <title>101 Dothideomycetes genomes: a test case for predicting lifestyles and emergence of pathogens.</title>
        <authorList>
            <person name="Haridas S."/>
            <person name="Albert R."/>
            <person name="Binder M."/>
            <person name="Bloem J."/>
            <person name="Labutti K."/>
            <person name="Salamov A."/>
            <person name="Andreopoulos B."/>
            <person name="Baker S."/>
            <person name="Barry K."/>
            <person name="Bills G."/>
            <person name="Bluhm B."/>
            <person name="Cannon C."/>
            <person name="Castanera R."/>
            <person name="Culley D."/>
            <person name="Daum C."/>
            <person name="Ezra D."/>
            <person name="Gonzalez J."/>
            <person name="Henrissat B."/>
            <person name="Kuo A."/>
            <person name="Liang C."/>
            <person name="Lipzen A."/>
            <person name="Lutzoni F."/>
            <person name="Magnuson J."/>
            <person name="Mondo S."/>
            <person name="Nolan M."/>
            <person name="Ohm R."/>
            <person name="Pangilinan J."/>
            <person name="Park H.-J."/>
            <person name="Ramirez L."/>
            <person name="Alfaro M."/>
            <person name="Sun H."/>
            <person name="Tritt A."/>
            <person name="Yoshinaga Y."/>
            <person name="Zwiers L.-H."/>
            <person name="Turgeon B."/>
            <person name="Goodwin S."/>
            <person name="Spatafora J."/>
            <person name="Crous P."/>
            <person name="Grigoriev I."/>
        </authorList>
    </citation>
    <scope>NUCLEOTIDE SEQUENCE</scope>
    <source>
        <strain evidence="1">CBS 525.71</strain>
    </source>
</reference>
<protein>
    <submittedName>
        <fullName evidence="1">Uncharacterized protein</fullName>
    </submittedName>
</protein>
<name>A0ACB6S7L7_9PLEO</name>
<keyword evidence="2" id="KW-1185">Reference proteome</keyword>